<feature type="compositionally biased region" description="Polar residues" evidence="1">
    <location>
        <begin position="52"/>
        <end position="73"/>
    </location>
</feature>
<evidence type="ECO:0000313" key="2">
    <source>
        <dbReference type="EnsemblMetazoa" id="GAUT047713-PA"/>
    </source>
</evidence>
<evidence type="ECO:0000313" key="3">
    <source>
        <dbReference type="Proteomes" id="UP000078200"/>
    </source>
</evidence>
<name>A0A1A9VU58_GLOAU</name>
<evidence type="ECO:0000256" key="1">
    <source>
        <dbReference type="SAM" id="MobiDB-lite"/>
    </source>
</evidence>
<keyword evidence="3" id="KW-1185">Reference proteome</keyword>
<reference evidence="2" key="1">
    <citation type="submission" date="2020-05" db="UniProtKB">
        <authorList>
            <consortium name="EnsemblMetazoa"/>
        </authorList>
    </citation>
    <scope>IDENTIFICATION</scope>
    <source>
        <strain evidence="2">TTRI</strain>
    </source>
</reference>
<feature type="region of interest" description="Disordered" evidence="1">
    <location>
        <begin position="37"/>
        <end position="73"/>
    </location>
</feature>
<accession>A0A1A9VU58</accession>
<dbReference type="Proteomes" id="UP000078200">
    <property type="component" value="Unassembled WGS sequence"/>
</dbReference>
<dbReference type="VEuPathDB" id="VectorBase:GAUT047713"/>
<feature type="compositionally biased region" description="Low complexity" evidence="1">
    <location>
        <begin position="41"/>
        <end position="51"/>
    </location>
</feature>
<protein>
    <submittedName>
        <fullName evidence="2">Uncharacterized protein</fullName>
    </submittedName>
</protein>
<dbReference type="EnsemblMetazoa" id="GAUT047713-RA">
    <property type="protein sequence ID" value="GAUT047713-PA"/>
    <property type="gene ID" value="GAUT047713"/>
</dbReference>
<organism evidence="2 3">
    <name type="scientific">Glossina austeni</name>
    <name type="common">Savannah tsetse fly</name>
    <dbReference type="NCBI Taxonomy" id="7395"/>
    <lineage>
        <taxon>Eukaryota</taxon>
        <taxon>Metazoa</taxon>
        <taxon>Ecdysozoa</taxon>
        <taxon>Arthropoda</taxon>
        <taxon>Hexapoda</taxon>
        <taxon>Insecta</taxon>
        <taxon>Pterygota</taxon>
        <taxon>Neoptera</taxon>
        <taxon>Endopterygota</taxon>
        <taxon>Diptera</taxon>
        <taxon>Brachycera</taxon>
        <taxon>Muscomorpha</taxon>
        <taxon>Hippoboscoidea</taxon>
        <taxon>Glossinidae</taxon>
        <taxon>Glossina</taxon>
    </lineage>
</organism>
<sequence length="190" mass="21752">MYEKTKSYHIHGNCERNELTSRILELNLMGWVHNSSRDSDSSSSSSSSSSSTQHCLQTYPSHTVDDNSANQSEDNIKLPAMTTCHVHTRKRNVPPPDLQPAYQYCGVLCEHLKRVGNDMYCFKFHIFFVAENPEATFRVYAYARVVVKPAEAIYELSRPSLQLNMDADLINPTSNYKDSKWQENNKRLLA</sequence>
<proteinExistence type="predicted"/>
<dbReference type="AlphaFoldDB" id="A0A1A9VU58"/>